<name>A0A1I0L5D1_9ACTN</name>
<dbReference type="EMBL" id="FOHX01000012">
    <property type="protein sequence ID" value="SEU34959.1"/>
    <property type="molecule type" value="Genomic_DNA"/>
</dbReference>
<dbReference type="AlphaFoldDB" id="A0A1I0L5D1"/>
<organism evidence="1 2">
    <name type="scientific">Nonomuraea wenchangensis</name>
    <dbReference type="NCBI Taxonomy" id="568860"/>
    <lineage>
        <taxon>Bacteria</taxon>
        <taxon>Bacillati</taxon>
        <taxon>Actinomycetota</taxon>
        <taxon>Actinomycetes</taxon>
        <taxon>Streptosporangiales</taxon>
        <taxon>Streptosporangiaceae</taxon>
        <taxon>Nonomuraea</taxon>
    </lineage>
</organism>
<keyword evidence="2" id="KW-1185">Reference proteome</keyword>
<proteinExistence type="predicted"/>
<reference evidence="1 2" key="1">
    <citation type="submission" date="2016-10" db="EMBL/GenBank/DDBJ databases">
        <authorList>
            <person name="de Groot N.N."/>
        </authorList>
    </citation>
    <scope>NUCLEOTIDE SEQUENCE [LARGE SCALE GENOMIC DNA]</scope>
    <source>
        <strain evidence="1 2">CGMCC 4.5598</strain>
    </source>
</reference>
<dbReference type="OrthoDB" id="3418622at2"/>
<evidence type="ECO:0008006" key="3">
    <source>
        <dbReference type="Google" id="ProtNLM"/>
    </source>
</evidence>
<accession>A0A1I0L5D1</accession>
<dbReference type="Proteomes" id="UP000199361">
    <property type="component" value="Unassembled WGS sequence"/>
</dbReference>
<dbReference type="RefSeq" id="WP_143082463.1">
    <property type="nucleotide sequence ID" value="NZ_FOHX01000012.1"/>
</dbReference>
<protein>
    <recommendedName>
        <fullName evidence="3">Abi-like protein</fullName>
    </recommendedName>
</protein>
<gene>
    <name evidence="1" type="ORF">SAMN05421811_112154</name>
</gene>
<evidence type="ECO:0000313" key="2">
    <source>
        <dbReference type="Proteomes" id="UP000199361"/>
    </source>
</evidence>
<sequence length="215" mass="24723">MDQQEARHLYGVLSQARLPEYEAFCAGDRVAALRLFCWNTQVAAAFYGPLQHLELALRSVLDQRMSRLFDREDWWDHPQADLHYGAQAKIREAVHQLGRQGLRSTPREVVAELPFGFWVSLVGRGNNYDQRLWRASLYRAFPGYRGGRHALHRRLDFLRVLRNKIAHHAPIHHRHLEADHEAIIMMLGCIDEPLARLVARYSPVPAVVAVRPGLG</sequence>
<evidence type="ECO:0000313" key="1">
    <source>
        <dbReference type="EMBL" id="SEU34959.1"/>
    </source>
</evidence>
<dbReference type="STRING" id="568860.SAMN05421811_112154"/>